<sequence length="225" mass="25381">MKIQIWSDFVCPFCYIGKRHLEQALKESGRDDVEIEMMSYELDPDFVDQPGMSVDQMLANKYGMSLSEARSNNARVKEMAANAGLNYDFDAMKHSNTFKAHKVFQLAKIQGLGHEVSEKFLSGYFEKGAYLNDDEQLVKLAVEAGMKEEDVRKALDSDEVGLKVRQDEQWSQMIGAKGVPHFVFDDKVSLSGAQPVETFKQALEYVENLPKEENVGMCEDGVCKV</sequence>
<dbReference type="CDD" id="cd03024">
    <property type="entry name" value="DsbA_FrnE"/>
    <property type="match status" value="1"/>
</dbReference>
<dbReference type="Proteomes" id="UP000515928">
    <property type="component" value="Chromosome"/>
</dbReference>
<dbReference type="SUPFAM" id="SSF52833">
    <property type="entry name" value="Thioredoxin-like"/>
    <property type="match status" value="1"/>
</dbReference>
<dbReference type="AlphaFoldDB" id="A0A7G9S0S3"/>
<dbReference type="RefSeq" id="WP_187534649.1">
    <property type="nucleotide sequence ID" value="NZ_CBCSHU010000028.1"/>
</dbReference>
<dbReference type="GO" id="GO:0016491">
    <property type="term" value="F:oxidoreductase activity"/>
    <property type="evidence" value="ECO:0007669"/>
    <property type="project" value="InterPro"/>
</dbReference>
<gene>
    <name evidence="2" type="ORF">H9L01_03545</name>
</gene>
<organism evidence="2 3">
    <name type="scientific">Erysipelothrix inopinata</name>
    <dbReference type="NCBI Taxonomy" id="225084"/>
    <lineage>
        <taxon>Bacteria</taxon>
        <taxon>Bacillati</taxon>
        <taxon>Bacillota</taxon>
        <taxon>Erysipelotrichia</taxon>
        <taxon>Erysipelotrichales</taxon>
        <taxon>Erysipelotrichaceae</taxon>
        <taxon>Erysipelothrix</taxon>
    </lineage>
</organism>
<evidence type="ECO:0000313" key="2">
    <source>
        <dbReference type="EMBL" id="QNN61448.1"/>
    </source>
</evidence>
<dbReference type="InterPro" id="IPR036249">
    <property type="entry name" value="Thioredoxin-like_sf"/>
</dbReference>
<dbReference type="KEGG" id="eio:H9L01_03545"/>
<accession>A0A7G9S0S3</accession>
<name>A0A7G9S0S3_9FIRM</name>
<reference evidence="2 3" key="1">
    <citation type="submission" date="2020-08" db="EMBL/GenBank/DDBJ databases">
        <title>Genome sequence of Erysipelothrix inopinata DSM 15511T.</title>
        <authorList>
            <person name="Hyun D.-W."/>
            <person name="Bae J.-W."/>
        </authorList>
    </citation>
    <scope>NUCLEOTIDE SEQUENCE [LARGE SCALE GENOMIC DNA]</scope>
    <source>
        <strain evidence="2 3">DSM 15511</strain>
    </source>
</reference>
<dbReference type="Pfam" id="PF01323">
    <property type="entry name" value="DSBA"/>
    <property type="match status" value="1"/>
</dbReference>
<feature type="domain" description="DSBA-like thioredoxin" evidence="1">
    <location>
        <begin position="3"/>
        <end position="203"/>
    </location>
</feature>
<evidence type="ECO:0000313" key="3">
    <source>
        <dbReference type="Proteomes" id="UP000515928"/>
    </source>
</evidence>
<evidence type="ECO:0000259" key="1">
    <source>
        <dbReference type="Pfam" id="PF01323"/>
    </source>
</evidence>
<keyword evidence="3" id="KW-1185">Reference proteome</keyword>
<dbReference type="PANTHER" id="PTHR13887">
    <property type="entry name" value="GLUTATHIONE S-TRANSFERASE KAPPA"/>
    <property type="match status" value="1"/>
</dbReference>
<dbReference type="PANTHER" id="PTHR13887:SF41">
    <property type="entry name" value="THIOREDOXIN SUPERFAMILY PROTEIN"/>
    <property type="match status" value="1"/>
</dbReference>
<dbReference type="Gene3D" id="3.40.30.10">
    <property type="entry name" value="Glutaredoxin"/>
    <property type="match status" value="1"/>
</dbReference>
<proteinExistence type="predicted"/>
<dbReference type="InterPro" id="IPR001853">
    <property type="entry name" value="DSBA-like_thioredoxin_dom"/>
</dbReference>
<dbReference type="EMBL" id="CP060715">
    <property type="protein sequence ID" value="QNN61448.1"/>
    <property type="molecule type" value="Genomic_DNA"/>
</dbReference>
<protein>
    <submittedName>
        <fullName evidence="2">DsbA family oxidoreductase</fullName>
    </submittedName>
</protein>